<proteinExistence type="predicted"/>
<dbReference type="InterPro" id="IPR032675">
    <property type="entry name" value="LRR_dom_sf"/>
</dbReference>
<name>A0A7J7KJS5_BUGNE</name>
<sequence length="378" mass="42776">MIYTKSNTSYPPVAFHRNSTVANDRKASIKFCANFSKDESAPNLQFIDYLKRIIASATSIQHLSLGCLPSLTQFNNEIVECLSQYQSSSIKSLHISRCQSSEVCVYQPIGIQDLLMLRGLQYLSLDMADLSDLLLTSLTEGGRAKLVSLNINIFTHEEGVRQIRDRTWNLVHQSCPDLILTLNLIKCAEAVRDMMTVVNASMPLTHLRVLFCDELYVSGLHHVARHQCSTLQSLLIVESMREGPIFYDIGVDEQDPFVMMSWRCKKLSSFSVIGVALREHDVLAVARLRGMQLTKFEVLEECITAFNNNDSEFEEDYAMSFETFCEEISTSLAREWLPLTLDDDVVDDCLVYYDSPECNAYLPILMADQLSALPLNIH</sequence>
<gene>
    <name evidence="1" type="ORF">EB796_003512</name>
</gene>
<evidence type="ECO:0000313" key="2">
    <source>
        <dbReference type="Proteomes" id="UP000593567"/>
    </source>
</evidence>
<dbReference type="PANTHER" id="PTHR20933">
    <property type="entry name" value="F-BOX ONLY PROTEIN 33"/>
    <property type="match status" value="1"/>
</dbReference>
<organism evidence="1 2">
    <name type="scientific">Bugula neritina</name>
    <name type="common">Brown bryozoan</name>
    <name type="synonym">Sertularia neritina</name>
    <dbReference type="NCBI Taxonomy" id="10212"/>
    <lineage>
        <taxon>Eukaryota</taxon>
        <taxon>Metazoa</taxon>
        <taxon>Spiralia</taxon>
        <taxon>Lophotrochozoa</taxon>
        <taxon>Bryozoa</taxon>
        <taxon>Gymnolaemata</taxon>
        <taxon>Cheilostomatida</taxon>
        <taxon>Flustrina</taxon>
        <taxon>Buguloidea</taxon>
        <taxon>Bugulidae</taxon>
        <taxon>Bugula</taxon>
    </lineage>
</organism>
<dbReference type="GO" id="GO:0031398">
    <property type="term" value="P:positive regulation of protein ubiquitination"/>
    <property type="evidence" value="ECO:0007669"/>
    <property type="project" value="TreeGrafter"/>
</dbReference>
<dbReference type="AlphaFoldDB" id="A0A7J7KJS5"/>
<dbReference type="PANTHER" id="PTHR20933:SF3">
    <property type="entry name" value="F-BOX ONLY PROTEIN 33"/>
    <property type="match status" value="1"/>
</dbReference>
<dbReference type="OrthoDB" id="8757000at2759"/>
<dbReference type="Proteomes" id="UP000593567">
    <property type="component" value="Unassembled WGS sequence"/>
</dbReference>
<accession>A0A7J7KJS5</accession>
<keyword evidence="2" id="KW-1185">Reference proteome</keyword>
<dbReference type="SUPFAM" id="SSF52047">
    <property type="entry name" value="RNI-like"/>
    <property type="match status" value="1"/>
</dbReference>
<reference evidence="1" key="1">
    <citation type="submission" date="2020-06" db="EMBL/GenBank/DDBJ databases">
        <title>Draft genome of Bugula neritina, a colonial animal packing powerful symbionts and potential medicines.</title>
        <authorList>
            <person name="Rayko M."/>
        </authorList>
    </citation>
    <scope>NUCLEOTIDE SEQUENCE [LARGE SCALE GENOMIC DNA]</scope>
    <source>
        <strain evidence="1">Kwan_BN1</strain>
    </source>
</reference>
<comment type="caution">
    <text evidence="1">The sequence shown here is derived from an EMBL/GenBank/DDBJ whole genome shotgun (WGS) entry which is preliminary data.</text>
</comment>
<dbReference type="Gene3D" id="3.80.10.10">
    <property type="entry name" value="Ribonuclease Inhibitor"/>
    <property type="match status" value="1"/>
</dbReference>
<protein>
    <submittedName>
        <fullName evidence="1">FBXO33</fullName>
    </submittedName>
</protein>
<evidence type="ECO:0000313" key="1">
    <source>
        <dbReference type="EMBL" id="KAF6038181.1"/>
    </source>
</evidence>
<dbReference type="EMBL" id="VXIV02000453">
    <property type="protein sequence ID" value="KAF6038181.1"/>
    <property type="molecule type" value="Genomic_DNA"/>
</dbReference>